<dbReference type="AlphaFoldDB" id="A0A1H4NH69"/>
<keyword evidence="2" id="KW-1185">Reference proteome</keyword>
<name>A0A1H4NH69_9MICO</name>
<dbReference type="Proteomes" id="UP000199183">
    <property type="component" value="Unassembled WGS sequence"/>
</dbReference>
<dbReference type="STRING" id="640635.SAMN04489806_2186"/>
<dbReference type="EMBL" id="FNRY01000001">
    <property type="protein sequence ID" value="SEB94235.1"/>
    <property type="molecule type" value="Genomic_DNA"/>
</dbReference>
<evidence type="ECO:0008006" key="3">
    <source>
        <dbReference type="Google" id="ProtNLM"/>
    </source>
</evidence>
<dbReference type="OrthoDB" id="5123867at2"/>
<evidence type="ECO:0000313" key="1">
    <source>
        <dbReference type="EMBL" id="SEB94235.1"/>
    </source>
</evidence>
<gene>
    <name evidence="1" type="ORF">SAMN04489806_2186</name>
</gene>
<reference evidence="1 2" key="1">
    <citation type="submission" date="2016-10" db="EMBL/GenBank/DDBJ databases">
        <authorList>
            <person name="de Groot N.N."/>
        </authorList>
    </citation>
    <scope>NUCLEOTIDE SEQUENCE [LARGE SCALE GENOMIC DNA]</scope>
    <source>
        <strain evidence="1 2">DSM 21799</strain>
    </source>
</reference>
<accession>A0A1H4NH69</accession>
<evidence type="ECO:0000313" key="2">
    <source>
        <dbReference type="Proteomes" id="UP000199183"/>
    </source>
</evidence>
<sequence>MSPKPRFRPGVADDINALPTENLRRRALVIALDVANGRLRGLPLGNHRATGDLTDCFKVYFDVRDGPPRYRLVYRVLESGGIEVSLVEVVAVGRRASMAVYAEAARRLGRLDE</sequence>
<protein>
    <recommendedName>
        <fullName evidence="3">Type II toxin-antitoxin system RelE/ParE family toxin</fullName>
    </recommendedName>
</protein>
<organism evidence="1 2">
    <name type="scientific">Paramicrobacterium humi</name>
    <dbReference type="NCBI Taxonomy" id="640635"/>
    <lineage>
        <taxon>Bacteria</taxon>
        <taxon>Bacillati</taxon>
        <taxon>Actinomycetota</taxon>
        <taxon>Actinomycetes</taxon>
        <taxon>Micrococcales</taxon>
        <taxon>Microbacteriaceae</taxon>
        <taxon>Paramicrobacterium</taxon>
    </lineage>
</organism>
<proteinExistence type="predicted"/>